<dbReference type="AlphaFoldDB" id="A0A937A581"/>
<dbReference type="PROSITE" id="PS51257">
    <property type="entry name" value="PROKAR_LIPOPROTEIN"/>
    <property type="match status" value="1"/>
</dbReference>
<dbReference type="GO" id="GO:0016853">
    <property type="term" value="F:isomerase activity"/>
    <property type="evidence" value="ECO:0007669"/>
    <property type="project" value="UniProtKB-KW"/>
</dbReference>
<proteinExistence type="predicted"/>
<keyword evidence="2" id="KW-1185">Reference proteome</keyword>
<sequence>MKNKHYHNILIAIALIVLSGCEYINLKQFTEEEEEEERVVVATVGNSTLYLDDLKGIVNKDASSADSANLMNRYVNSWVRKQLLISEASEQINFDLPSIDRKVLDYRYALMVHEYKKFYVDQHLDTAISSKEIQNYYEENKDNFELKQNIIRGYFIKITKDAPKLNRLEKLVNSKKKDDFTELKSYCFRFADTYFLEDSIWINFDEVIKNTPFVSVTNKVEFLKSNNYVEEEDEQFKYLLKIKEYKISDQISPLEFVRNDIEQIILNKRKVALANELEENVFKKATKSEKYEIYAQ</sequence>
<evidence type="ECO:0000313" key="2">
    <source>
        <dbReference type="Proteomes" id="UP000642920"/>
    </source>
</evidence>
<dbReference type="RefSeq" id="WP_201916830.1">
    <property type="nucleotide sequence ID" value="NZ_JAERQG010000001.1"/>
</dbReference>
<evidence type="ECO:0000313" key="1">
    <source>
        <dbReference type="EMBL" id="MBL0763825.1"/>
    </source>
</evidence>
<gene>
    <name evidence="1" type="ORF">JKP34_01100</name>
</gene>
<keyword evidence="1" id="KW-0413">Isomerase</keyword>
<dbReference type="EMBL" id="JAERQG010000001">
    <property type="protein sequence ID" value="MBL0763825.1"/>
    <property type="molecule type" value="Genomic_DNA"/>
</dbReference>
<accession>A0A937A581</accession>
<name>A0A937A581_9BACT</name>
<protein>
    <submittedName>
        <fullName evidence="1">Peptidyl-prolyl cis-trans isomerase</fullName>
    </submittedName>
</protein>
<organism evidence="1 2">
    <name type="scientific">Marivirga atlantica</name>
    <dbReference type="NCBI Taxonomy" id="1548457"/>
    <lineage>
        <taxon>Bacteria</taxon>
        <taxon>Pseudomonadati</taxon>
        <taxon>Bacteroidota</taxon>
        <taxon>Cytophagia</taxon>
        <taxon>Cytophagales</taxon>
        <taxon>Marivirgaceae</taxon>
        <taxon>Marivirga</taxon>
    </lineage>
</organism>
<comment type="caution">
    <text evidence="1">The sequence shown here is derived from an EMBL/GenBank/DDBJ whole genome shotgun (WGS) entry which is preliminary data.</text>
</comment>
<reference evidence="1" key="1">
    <citation type="submission" date="2021-01" db="EMBL/GenBank/DDBJ databases">
        <title>Marivirga sp. nov., isolated from intertidal surface sediments.</title>
        <authorList>
            <person name="Zhang M."/>
        </authorList>
    </citation>
    <scope>NUCLEOTIDE SEQUENCE</scope>
    <source>
        <strain evidence="1">SM1354</strain>
    </source>
</reference>
<dbReference type="Proteomes" id="UP000642920">
    <property type="component" value="Unassembled WGS sequence"/>
</dbReference>